<proteinExistence type="evidence at transcript level"/>
<protein>
    <submittedName>
        <fullName evidence="1">Unkown protein</fullName>
    </submittedName>
</protein>
<dbReference type="AlphaFoldDB" id="R4WE36"/>
<dbReference type="EMBL" id="AK418064">
    <property type="protein sequence ID" value="BAN21279.1"/>
    <property type="molecule type" value="mRNA"/>
</dbReference>
<evidence type="ECO:0000313" key="1">
    <source>
        <dbReference type="EMBL" id="BAN21279.1"/>
    </source>
</evidence>
<accession>R4WE36</accession>
<organism evidence="1">
    <name type="scientific">Riptortus pedestris</name>
    <name type="common">Bean bug</name>
    <dbReference type="NCBI Taxonomy" id="329032"/>
    <lineage>
        <taxon>Eukaryota</taxon>
        <taxon>Metazoa</taxon>
        <taxon>Ecdysozoa</taxon>
        <taxon>Arthropoda</taxon>
        <taxon>Hexapoda</taxon>
        <taxon>Insecta</taxon>
        <taxon>Pterygota</taxon>
        <taxon>Neoptera</taxon>
        <taxon>Paraneoptera</taxon>
        <taxon>Hemiptera</taxon>
        <taxon>Heteroptera</taxon>
        <taxon>Panheteroptera</taxon>
        <taxon>Pentatomomorpha</taxon>
        <taxon>Coreoidea</taxon>
        <taxon>Alydidae</taxon>
        <taxon>Riptortus</taxon>
    </lineage>
</organism>
<sequence length="51" mass="6144">MNLKYFTVLSKCFCNIYIICPRNEYSARFHEYIFVVFLVIGHCVNKTFEQT</sequence>
<name>R4WE36_RIPPE</name>
<reference evidence="1" key="1">
    <citation type="journal article" date="2013" name="PLoS ONE">
        <title>Gene expression in gut symbiotic organ of stinkbug affected by extracellular bacterial symbiont.</title>
        <authorList>
            <person name="Futahashi R."/>
            <person name="Tanaka K."/>
            <person name="Tanahashi M."/>
            <person name="Nikoh N."/>
            <person name="Kikuchi Y."/>
            <person name="Lee B.L."/>
            <person name="Fukatsu T."/>
        </authorList>
    </citation>
    <scope>NUCLEOTIDE SEQUENCE</scope>
    <source>
        <tissue evidence="1">Midgut</tissue>
    </source>
</reference>